<reference evidence="1 2" key="1">
    <citation type="journal article" date="2022" name="Hortic Res">
        <title>A haplotype resolved chromosomal level avocado genome allows analysis of novel avocado genes.</title>
        <authorList>
            <person name="Nath O."/>
            <person name="Fletcher S.J."/>
            <person name="Hayward A."/>
            <person name="Shaw L.M."/>
            <person name="Masouleh A.K."/>
            <person name="Furtado A."/>
            <person name="Henry R.J."/>
            <person name="Mitter N."/>
        </authorList>
    </citation>
    <scope>NUCLEOTIDE SEQUENCE [LARGE SCALE GENOMIC DNA]</scope>
    <source>
        <strain evidence="2">cv. Hass</strain>
    </source>
</reference>
<gene>
    <name evidence="1" type="ORF">MRB53_027637</name>
</gene>
<evidence type="ECO:0000313" key="2">
    <source>
        <dbReference type="Proteomes" id="UP001234297"/>
    </source>
</evidence>
<protein>
    <submittedName>
        <fullName evidence="1">Uncharacterized protein</fullName>
    </submittedName>
</protein>
<name>A0ACC2LLF6_PERAE</name>
<accession>A0ACC2LLF6</accession>
<keyword evidence="2" id="KW-1185">Reference proteome</keyword>
<sequence length="91" mass="10441">MCIKWGMVTIEDRWNEERVTLNQRALTNLSSQNLNGTYSRLVKHQPSDQKMVIWSRPSFEYIKVASRASCAGCVHVDVEEPSTNVKTKRVS</sequence>
<proteinExistence type="predicted"/>
<evidence type="ECO:0000313" key="1">
    <source>
        <dbReference type="EMBL" id="KAJ8634301.1"/>
    </source>
</evidence>
<organism evidence="1 2">
    <name type="scientific">Persea americana</name>
    <name type="common">Avocado</name>
    <dbReference type="NCBI Taxonomy" id="3435"/>
    <lineage>
        <taxon>Eukaryota</taxon>
        <taxon>Viridiplantae</taxon>
        <taxon>Streptophyta</taxon>
        <taxon>Embryophyta</taxon>
        <taxon>Tracheophyta</taxon>
        <taxon>Spermatophyta</taxon>
        <taxon>Magnoliopsida</taxon>
        <taxon>Magnoliidae</taxon>
        <taxon>Laurales</taxon>
        <taxon>Lauraceae</taxon>
        <taxon>Persea</taxon>
    </lineage>
</organism>
<dbReference type="Proteomes" id="UP001234297">
    <property type="component" value="Chromosome 8"/>
</dbReference>
<comment type="caution">
    <text evidence="1">The sequence shown here is derived from an EMBL/GenBank/DDBJ whole genome shotgun (WGS) entry which is preliminary data.</text>
</comment>
<dbReference type="EMBL" id="CM056816">
    <property type="protein sequence ID" value="KAJ8634301.1"/>
    <property type="molecule type" value="Genomic_DNA"/>
</dbReference>